<dbReference type="EMBL" id="BSSV01000005">
    <property type="protein sequence ID" value="GLX86180.1"/>
    <property type="molecule type" value="Genomic_DNA"/>
</dbReference>
<dbReference type="PANTHER" id="PTHR33751">
    <property type="entry name" value="CBB3-TYPE CYTOCHROME C OXIDASE SUBUNIT FIXP"/>
    <property type="match status" value="1"/>
</dbReference>
<sequence length="100" mass="10383">MKKMILAAAATIVMASPAFAGDPAIGKTKSATCAACHGANGISAIPMYPNLAGQKEAYIAKQLRDFKSGARKDPVMAPMAMAIADEDIEHVAAYFASLKP</sequence>
<dbReference type="PANTHER" id="PTHR33751:SF9">
    <property type="entry name" value="CYTOCHROME C4"/>
    <property type="match status" value="1"/>
</dbReference>
<keyword evidence="5 6" id="KW-0408">Iron</keyword>
<dbReference type="Gene3D" id="1.10.760.10">
    <property type="entry name" value="Cytochrome c-like domain"/>
    <property type="match status" value="1"/>
</dbReference>
<evidence type="ECO:0000256" key="7">
    <source>
        <dbReference type="SAM" id="SignalP"/>
    </source>
</evidence>
<keyword evidence="3 6" id="KW-0479">Metal-binding</keyword>
<keyword evidence="4" id="KW-0249">Electron transport</keyword>
<evidence type="ECO:0000256" key="5">
    <source>
        <dbReference type="ARBA" id="ARBA00023004"/>
    </source>
</evidence>
<dbReference type="PROSITE" id="PS51007">
    <property type="entry name" value="CYTC"/>
    <property type="match status" value="1"/>
</dbReference>
<gene>
    <name evidence="9" type="ORF">tloyanaT_24330</name>
</gene>
<keyword evidence="7" id="KW-0732">Signal</keyword>
<evidence type="ECO:0000256" key="4">
    <source>
        <dbReference type="ARBA" id="ARBA00022982"/>
    </source>
</evidence>
<evidence type="ECO:0000259" key="8">
    <source>
        <dbReference type="PROSITE" id="PS51007"/>
    </source>
</evidence>
<keyword evidence="10" id="KW-1185">Reference proteome</keyword>
<dbReference type="SUPFAM" id="SSF46626">
    <property type="entry name" value="Cytochrome c"/>
    <property type="match status" value="1"/>
</dbReference>
<dbReference type="InterPro" id="IPR050597">
    <property type="entry name" value="Cytochrome_c_Oxidase_Subunit"/>
</dbReference>
<evidence type="ECO:0000256" key="2">
    <source>
        <dbReference type="ARBA" id="ARBA00022617"/>
    </source>
</evidence>
<evidence type="ECO:0000313" key="9">
    <source>
        <dbReference type="EMBL" id="GLX86180.1"/>
    </source>
</evidence>
<dbReference type="RefSeq" id="WP_284298935.1">
    <property type="nucleotide sequence ID" value="NZ_BSSV01000005.1"/>
</dbReference>
<dbReference type="InterPro" id="IPR009056">
    <property type="entry name" value="Cyt_c-like_dom"/>
</dbReference>
<keyword evidence="2 6" id="KW-0349">Heme</keyword>
<proteinExistence type="predicted"/>
<evidence type="ECO:0000256" key="6">
    <source>
        <dbReference type="PROSITE-ProRule" id="PRU00433"/>
    </source>
</evidence>
<dbReference type="Pfam" id="PF00034">
    <property type="entry name" value="Cytochrom_C"/>
    <property type="match status" value="1"/>
</dbReference>
<name>A0ABQ6HFA5_9GAMM</name>
<evidence type="ECO:0000256" key="3">
    <source>
        <dbReference type="ARBA" id="ARBA00022723"/>
    </source>
</evidence>
<dbReference type="InterPro" id="IPR036909">
    <property type="entry name" value="Cyt_c-like_dom_sf"/>
</dbReference>
<evidence type="ECO:0000256" key="1">
    <source>
        <dbReference type="ARBA" id="ARBA00022448"/>
    </source>
</evidence>
<organism evidence="9 10">
    <name type="scientific">Thalassotalea loyana</name>
    <dbReference type="NCBI Taxonomy" id="280483"/>
    <lineage>
        <taxon>Bacteria</taxon>
        <taxon>Pseudomonadati</taxon>
        <taxon>Pseudomonadota</taxon>
        <taxon>Gammaproteobacteria</taxon>
        <taxon>Alteromonadales</taxon>
        <taxon>Colwelliaceae</taxon>
        <taxon>Thalassotalea</taxon>
    </lineage>
</organism>
<dbReference type="Proteomes" id="UP001157134">
    <property type="component" value="Unassembled WGS sequence"/>
</dbReference>
<evidence type="ECO:0000313" key="10">
    <source>
        <dbReference type="Proteomes" id="UP001157134"/>
    </source>
</evidence>
<protein>
    <submittedName>
        <fullName evidence="9">Cytochrome c</fullName>
    </submittedName>
</protein>
<comment type="caution">
    <text evidence="9">The sequence shown here is derived from an EMBL/GenBank/DDBJ whole genome shotgun (WGS) entry which is preliminary data.</text>
</comment>
<feature type="domain" description="Cytochrome c" evidence="8">
    <location>
        <begin position="21"/>
        <end position="99"/>
    </location>
</feature>
<reference evidence="9 10" key="1">
    <citation type="submission" date="2023-03" db="EMBL/GenBank/DDBJ databases">
        <title>Thalassotalea loyana LMG 22536T draft genome sequence.</title>
        <authorList>
            <person name="Sawabe T."/>
        </authorList>
    </citation>
    <scope>NUCLEOTIDE SEQUENCE [LARGE SCALE GENOMIC DNA]</scope>
    <source>
        <strain evidence="9 10">LMG 22536</strain>
    </source>
</reference>
<feature type="chain" id="PRO_5045436511" evidence="7">
    <location>
        <begin position="21"/>
        <end position="100"/>
    </location>
</feature>
<feature type="signal peptide" evidence="7">
    <location>
        <begin position="1"/>
        <end position="20"/>
    </location>
</feature>
<accession>A0ABQ6HFA5</accession>
<keyword evidence="1" id="KW-0813">Transport</keyword>